<comment type="caution">
    <text evidence="1">The sequence shown here is derived from an EMBL/GenBank/DDBJ whole genome shotgun (WGS) entry which is preliminary data.</text>
</comment>
<reference evidence="1" key="1">
    <citation type="journal article" date="2023" name="Mol. Phylogenet. Evol.">
        <title>Genome-scale phylogeny and comparative genomics of the fungal order Sordariales.</title>
        <authorList>
            <person name="Hensen N."/>
            <person name="Bonometti L."/>
            <person name="Westerberg I."/>
            <person name="Brannstrom I.O."/>
            <person name="Guillou S."/>
            <person name="Cros-Aarteil S."/>
            <person name="Calhoun S."/>
            <person name="Haridas S."/>
            <person name="Kuo A."/>
            <person name="Mondo S."/>
            <person name="Pangilinan J."/>
            <person name="Riley R."/>
            <person name="LaButti K."/>
            <person name="Andreopoulos B."/>
            <person name="Lipzen A."/>
            <person name="Chen C."/>
            <person name="Yan M."/>
            <person name="Daum C."/>
            <person name="Ng V."/>
            <person name="Clum A."/>
            <person name="Steindorff A."/>
            <person name="Ohm R.A."/>
            <person name="Martin F."/>
            <person name="Silar P."/>
            <person name="Natvig D.O."/>
            <person name="Lalanne C."/>
            <person name="Gautier V."/>
            <person name="Ament-Velasquez S.L."/>
            <person name="Kruys A."/>
            <person name="Hutchinson M.I."/>
            <person name="Powell A.J."/>
            <person name="Barry K."/>
            <person name="Miller A.N."/>
            <person name="Grigoriev I.V."/>
            <person name="Debuchy R."/>
            <person name="Gladieux P."/>
            <person name="Hiltunen Thoren M."/>
            <person name="Johannesson H."/>
        </authorList>
    </citation>
    <scope>NUCLEOTIDE SEQUENCE</scope>
    <source>
        <strain evidence="1">CBS 118394</strain>
    </source>
</reference>
<organism evidence="1 2">
    <name type="scientific">Apodospora peruviana</name>
    <dbReference type="NCBI Taxonomy" id="516989"/>
    <lineage>
        <taxon>Eukaryota</taxon>
        <taxon>Fungi</taxon>
        <taxon>Dikarya</taxon>
        <taxon>Ascomycota</taxon>
        <taxon>Pezizomycotina</taxon>
        <taxon>Sordariomycetes</taxon>
        <taxon>Sordariomycetidae</taxon>
        <taxon>Sordariales</taxon>
        <taxon>Lasiosphaeriaceae</taxon>
        <taxon>Apodospora</taxon>
    </lineage>
</organism>
<reference evidence="1" key="2">
    <citation type="submission" date="2023-06" db="EMBL/GenBank/DDBJ databases">
        <authorList>
            <consortium name="Lawrence Berkeley National Laboratory"/>
            <person name="Haridas S."/>
            <person name="Hensen N."/>
            <person name="Bonometti L."/>
            <person name="Westerberg I."/>
            <person name="Brannstrom I.O."/>
            <person name="Guillou S."/>
            <person name="Cros-Aarteil S."/>
            <person name="Calhoun S."/>
            <person name="Kuo A."/>
            <person name="Mondo S."/>
            <person name="Pangilinan J."/>
            <person name="Riley R."/>
            <person name="Labutti K."/>
            <person name="Andreopoulos B."/>
            <person name="Lipzen A."/>
            <person name="Chen C."/>
            <person name="Yanf M."/>
            <person name="Daum C."/>
            <person name="Ng V."/>
            <person name="Clum A."/>
            <person name="Steindorff A."/>
            <person name="Ohm R."/>
            <person name="Martin F."/>
            <person name="Silar P."/>
            <person name="Natvig D."/>
            <person name="Lalanne C."/>
            <person name="Gautier V."/>
            <person name="Ament-Velasquez S.L."/>
            <person name="Kruys A."/>
            <person name="Hutchinson M.I."/>
            <person name="Powell A.J."/>
            <person name="Barry K."/>
            <person name="Miller A.N."/>
            <person name="Grigoriev I.V."/>
            <person name="Debuchy R."/>
            <person name="Gladieux P."/>
            <person name="Thoren M.H."/>
            <person name="Johannesson H."/>
        </authorList>
    </citation>
    <scope>NUCLEOTIDE SEQUENCE</scope>
    <source>
        <strain evidence="1">CBS 118394</strain>
    </source>
</reference>
<sequence>MRDQVRHLVPYIQIESVVDKTRLLLKGSYALITLETLGTAGHGIALMTKAHINITQFLTGFTTASTFTMTSTLLTDLARTGSPPRRPRVVLYVICSRAAPPLPWNRWPMRSVWVGVLGLWGLCSVQGSAGVGGKGVRG</sequence>
<gene>
    <name evidence="1" type="ORF">B0H66DRAFT_350178</name>
</gene>
<name>A0AAE0HUX8_9PEZI</name>
<protein>
    <submittedName>
        <fullName evidence="1">Uncharacterized protein</fullName>
    </submittedName>
</protein>
<accession>A0AAE0HUX8</accession>
<dbReference type="AlphaFoldDB" id="A0AAE0HUX8"/>
<dbReference type="EMBL" id="JAUEDM010000007">
    <property type="protein sequence ID" value="KAK3313360.1"/>
    <property type="molecule type" value="Genomic_DNA"/>
</dbReference>
<proteinExistence type="predicted"/>
<evidence type="ECO:0000313" key="2">
    <source>
        <dbReference type="Proteomes" id="UP001283341"/>
    </source>
</evidence>
<keyword evidence="2" id="KW-1185">Reference proteome</keyword>
<evidence type="ECO:0000313" key="1">
    <source>
        <dbReference type="EMBL" id="KAK3313360.1"/>
    </source>
</evidence>
<dbReference type="Proteomes" id="UP001283341">
    <property type="component" value="Unassembled WGS sequence"/>
</dbReference>